<reference evidence="6" key="1">
    <citation type="submission" date="2018-05" db="EMBL/GenBank/DDBJ databases">
        <authorList>
            <person name="Feng T."/>
        </authorList>
    </citation>
    <scope>NUCLEOTIDE SEQUENCE [LARGE SCALE GENOMIC DNA]</scope>
    <source>
        <strain evidence="6">S27</strain>
    </source>
</reference>
<dbReference type="InterPro" id="IPR010982">
    <property type="entry name" value="Lambda_DNA-bd_dom_sf"/>
</dbReference>
<dbReference type="OrthoDB" id="8770688at2"/>
<evidence type="ECO:0000256" key="1">
    <source>
        <dbReference type="ARBA" id="ARBA00023015"/>
    </source>
</evidence>
<evidence type="ECO:0000259" key="4">
    <source>
        <dbReference type="PROSITE" id="PS50932"/>
    </source>
</evidence>
<dbReference type="Pfam" id="PF00356">
    <property type="entry name" value="LacI"/>
    <property type="match status" value="1"/>
</dbReference>
<keyword evidence="6" id="KW-1185">Reference proteome</keyword>
<keyword evidence="2" id="KW-0238">DNA-binding</keyword>
<dbReference type="Proteomes" id="UP000254875">
    <property type="component" value="Unassembled WGS sequence"/>
</dbReference>
<dbReference type="CDD" id="cd01392">
    <property type="entry name" value="HTH_LacI"/>
    <property type="match status" value="1"/>
</dbReference>
<dbReference type="SUPFAM" id="SSF47413">
    <property type="entry name" value="lambda repressor-like DNA-binding domains"/>
    <property type="match status" value="1"/>
</dbReference>
<evidence type="ECO:0000313" key="5">
    <source>
        <dbReference type="EMBL" id="RDK00924.1"/>
    </source>
</evidence>
<dbReference type="PROSITE" id="PS50932">
    <property type="entry name" value="HTH_LACI_2"/>
    <property type="match status" value="1"/>
</dbReference>
<accession>A0A370N5M3</accession>
<dbReference type="AlphaFoldDB" id="A0A370N5M3"/>
<dbReference type="GO" id="GO:0003700">
    <property type="term" value="F:DNA-binding transcription factor activity"/>
    <property type="evidence" value="ECO:0007669"/>
    <property type="project" value="TreeGrafter"/>
</dbReference>
<dbReference type="InterPro" id="IPR028082">
    <property type="entry name" value="Peripla_BP_I"/>
</dbReference>
<dbReference type="SMART" id="SM00354">
    <property type="entry name" value="HTH_LACI"/>
    <property type="match status" value="1"/>
</dbReference>
<dbReference type="InterPro" id="IPR046335">
    <property type="entry name" value="LacI/GalR-like_sensor"/>
</dbReference>
<dbReference type="CDD" id="cd01575">
    <property type="entry name" value="PBP1_GntR"/>
    <property type="match status" value="1"/>
</dbReference>
<organism evidence="5 6">
    <name type="scientific">Paraburkholderia lacunae</name>
    <dbReference type="NCBI Taxonomy" id="2211104"/>
    <lineage>
        <taxon>Bacteria</taxon>
        <taxon>Pseudomonadati</taxon>
        <taxon>Pseudomonadota</taxon>
        <taxon>Betaproteobacteria</taxon>
        <taxon>Burkholderiales</taxon>
        <taxon>Burkholderiaceae</taxon>
        <taxon>Paraburkholderia</taxon>
    </lineage>
</organism>
<keyword evidence="1" id="KW-0805">Transcription regulation</keyword>
<dbReference type="Gene3D" id="1.10.260.40">
    <property type="entry name" value="lambda repressor-like DNA-binding domains"/>
    <property type="match status" value="1"/>
</dbReference>
<comment type="caution">
    <text evidence="5">The sequence shown here is derived from an EMBL/GenBank/DDBJ whole genome shotgun (WGS) entry which is preliminary data.</text>
</comment>
<evidence type="ECO:0000256" key="2">
    <source>
        <dbReference type="ARBA" id="ARBA00023125"/>
    </source>
</evidence>
<dbReference type="InterPro" id="IPR000843">
    <property type="entry name" value="HTH_LacI"/>
</dbReference>
<dbReference type="EMBL" id="QHKS01000013">
    <property type="protein sequence ID" value="RDK00924.1"/>
    <property type="molecule type" value="Genomic_DNA"/>
</dbReference>
<dbReference type="Pfam" id="PF13377">
    <property type="entry name" value="Peripla_BP_3"/>
    <property type="match status" value="1"/>
</dbReference>
<keyword evidence="3" id="KW-0804">Transcription</keyword>
<sequence length="382" mass="40808">MLPVYVTGNIAAIVVCFCDNCQPPFQFDKKFLVNKTRIDSSTPAERAASRRARKSTGRVTLSDLAALVGVTKVTVSRALNTPDLVSVDTLERVREAVRQTGYTPDLIAGSLASNRSRLIVALIPAMAGSVFQETVAALTNELAAAGYQLLIGQSGYDESREDALLDAVVGRRPAGIVLTGVIHSEHVRQKLQASGIPVVETWDITRAPLDMLVGFSHQKVGKAAAHYLQTRGAQRPAVVTPSDRRAQVRAQAFVKAFGPATGIPVISVESPANLGDGRRALSALLDQHPDIDAVFCGADILALGLLMEARSRGLPVPQQLRVIGYGDQNFAPDTDPPLTTIRIDGTRIGKLAASMLVEKIEGSAETQRIVDVGFTLVERDSA</sequence>
<dbReference type="PANTHER" id="PTHR30146:SF33">
    <property type="entry name" value="TRANSCRIPTIONAL REGULATOR"/>
    <property type="match status" value="1"/>
</dbReference>
<evidence type="ECO:0000256" key="3">
    <source>
        <dbReference type="ARBA" id="ARBA00023163"/>
    </source>
</evidence>
<dbReference type="GO" id="GO:0000976">
    <property type="term" value="F:transcription cis-regulatory region binding"/>
    <property type="evidence" value="ECO:0007669"/>
    <property type="project" value="TreeGrafter"/>
</dbReference>
<feature type="domain" description="HTH lacI-type" evidence="4">
    <location>
        <begin position="59"/>
        <end position="113"/>
    </location>
</feature>
<proteinExistence type="predicted"/>
<dbReference type="SUPFAM" id="SSF53822">
    <property type="entry name" value="Periplasmic binding protein-like I"/>
    <property type="match status" value="1"/>
</dbReference>
<dbReference type="Gene3D" id="3.40.50.2300">
    <property type="match status" value="2"/>
</dbReference>
<dbReference type="PROSITE" id="PS00356">
    <property type="entry name" value="HTH_LACI_1"/>
    <property type="match status" value="1"/>
</dbReference>
<dbReference type="PANTHER" id="PTHR30146">
    <property type="entry name" value="LACI-RELATED TRANSCRIPTIONAL REPRESSOR"/>
    <property type="match status" value="1"/>
</dbReference>
<protein>
    <submittedName>
        <fullName evidence="5">GntR family transcriptional regulator</fullName>
    </submittedName>
</protein>
<evidence type="ECO:0000313" key="6">
    <source>
        <dbReference type="Proteomes" id="UP000254875"/>
    </source>
</evidence>
<name>A0A370N5M3_9BURK</name>
<gene>
    <name evidence="5" type="ORF">DLM46_21160</name>
</gene>